<comment type="caution">
    <text evidence="1">The sequence shown here is derived from an EMBL/GenBank/DDBJ whole genome shotgun (WGS) entry which is preliminary data.</text>
</comment>
<name>A0A2N4Z461_KLEVA</name>
<reference evidence="1 2" key="2">
    <citation type="submission" date="2018-01" db="EMBL/GenBank/DDBJ databases">
        <title>Genomic study of Klebsiella pneumoniae.</title>
        <authorList>
            <person name="Yang Y."/>
            <person name="Bicalho R."/>
        </authorList>
    </citation>
    <scope>NUCLEOTIDE SEQUENCE [LARGE SCALE GENOMIC DNA]</scope>
    <source>
        <strain evidence="1 2">A8</strain>
    </source>
</reference>
<evidence type="ECO:0000313" key="1">
    <source>
        <dbReference type="EMBL" id="PLM95889.1"/>
    </source>
</evidence>
<proteinExistence type="predicted"/>
<organism evidence="1 2">
    <name type="scientific">Klebsiella variicola</name>
    <dbReference type="NCBI Taxonomy" id="244366"/>
    <lineage>
        <taxon>Bacteria</taxon>
        <taxon>Pseudomonadati</taxon>
        <taxon>Pseudomonadota</taxon>
        <taxon>Gammaproteobacteria</taxon>
        <taxon>Enterobacterales</taxon>
        <taxon>Enterobacteriaceae</taxon>
        <taxon>Klebsiella/Raoultella group</taxon>
        <taxon>Klebsiella</taxon>
        <taxon>Klebsiella pneumoniae complex</taxon>
    </lineage>
</organism>
<accession>A0A2N4Z461</accession>
<gene>
    <name evidence="1" type="ORF">CWN47_09035</name>
</gene>
<reference evidence="1 2" key="1">
    <citation type="submission" date="2017-11" db="EMBL/GenBank/DDBJ databases">
        <authorList>
            <person name="Han C.G."/>
        </authorList>
    </citation>
    <scope>NUCLEOTIDE SEQUENCE [LARGE SCALE GENOMIC DNA]</scope>
    <source>
        <strain evidence="1 2">A8</strain>
    </source>
</reference>
<sequence>MLLELLDSRFKVNPWHGKSVIGSRCELANCADVSPVLPKILFWTKGGAPSFVSFEKVLCIQRIAHDEP</sequence>
<protein>
    <submittedName>
        <fullName evidence="1">Uncharacterized protein</fullName>
    </submittedName>
</protein>
<dbReference type="EMBL" id="PIDP01000215">
    <property type="protein sequence ID" value="PLM95889.1"/>
    <property type="molecule type" value="Genomic_DNA"/>
</dbReference>
<evidence type="ECO:0000313" key="2">
    <source>
        <dbReference type="Proteomes" id="UP000234412"/>
    </source>
</evidence>
<dbReference type="Proteomes" id="UP000234412">
    <property type="component" value="Unassembled WGS sequence"/>
</dbReference>
<dbReference type="AlphaFoldDB" id="A0A2N4Z461"/>